<keyword evidence="6 7" id="KW-0413">Isomerase</keyword>
<dbReference type="eggNOG" id="KOG0497">
    <property type="taxonomic scope" value="Eukaryota"/>
</dbReference>
<dbReference type="SUPFAM" id="SSF48239">
    <property type="entry name" value="Terpenoid cyclases/Protein prenyltransferases"/>
    <property type="match status" value="2"/>
</dbReference>
<dbReference type="STRING" id="578462.A0A0L0S577"/>
<dbReference type="EMBL" id="GG745332">
    <property type="protein sequence ID" value="KNE57693.1"/>
    <property type="molecule type" value="Genomic_DNA"/>
</dbReference>
<dbReference type="InterPro" id="IPR032696">
    <property type="entry name" value="SQ_cyclase_C"/>
</dbReference>
<evidence type="ECO:0000313" key="11">
    <source>
        <dbReference type="EMBL" id="KNE57693.1"/>
    </source>
</evidence>
<dbReference type="Gene3D" id="6.20.120.20">
    <property type="match status" value="1"/>
</dbReference>
<evidence type="ECO:0000256" key="1">
    <source>
        <dbReference type="ARBA" id="ARBA00009755"/>
    </source>
</evidence>
<dbReference type="GO" id="GO:0000250">
    <property type="term" value="F:lanosterol synthase activity"/>
    <property type="evidence" value="ECO:0007669"/>
    <property type="project" value="UniProtKB-ARBA"/>
</dbReference>
<comment type="similarity">
    <text evidence="1 7">Belongs to the terpene cyclase/mutase family.</text>
</comment>
<feature type="domain" description="Squalene cyclase N-terminal" evidence="10">
    <location>
        <begin position="81"/>
        <end position="366"/>
    </location>
</feature>
<dbReference type="PANTHER" id="PTHR11764">
    <property type="entry name" value="TERPENE CYCLASE/MUTASE FAMILY MEMBER"/>
    <property type="match status" value="1"/>
</dbReference>
<dbReference type="GO" id="GO:0005811">
    <property type="term" value="C:lipid droplet"/>
    <property type="evidence" value="ECO:0007669"/>
    <property type="project" value="InterPro"/>
</dbReference>
<dbReference type="NCBIfam" id="TIGR01787">
    <property type="entry name" value="squalene_cyclas"/>
    <property type="match status" value="1"/>
</dbReference>
<keyword evidence="12" id="KW-1185">Reference proteome</keyword>
<sequence length="742" mass="83963">MTSPKSRVLRTTHLPPVPEMPADARTERSKWFLCVDDGRQWWEYRPDAKEPQSDLDRFWLGQVAEDDGTLPAPQTVTGAVRNSMQFLARLQTESGHWAGEYGGPMFLIPGLVIAWYVTGRSETLLPQAYRIELVQYLRHREVQPNGGWGIHIESPATVFGTALNYVALRILGVPAHDPVCERARKVLHSLGGATGIPSWGKFWLSVMNCYDWNGLNPIPPELWLLPYTANPIHPGRMWVHTRMVYLPMSYIYARRLSAEAHDPLVQALRSELYVEPFDSIKWSAQKFNVCAVDRYIPQSSFGKLAWTVIGMYEAVHSTWLRDWAVDHVRQLCFNEDDNTEFLDLGPVNKALNIIVTYHACGADSDRFRAHERTVADFMWMADDGMRMNGTNGSQLWDTAFIVQAATEAQIVTEYPDTSARALAFLDACQIKRDAPFETYRQQAKGAWPFSNRQQSYTVSDCTAEGLKATLMLQSALGSKRVSDRRVQDSVDVLLSMPNRDGGFASYEIIRGPTWLEALNPAEVFGKIMIEYSYPECTTSSVLGLMAYTKYINDGYRTKEVARAIHRAVKFILKDQRKDGSWYGAWGVCFTYAGWFAIESLVAATGATYATSDSLRRACAFLVAHQREDGGWGESYKACEVGEWVEHPQGSQVVNTAWALLALLRAGYPDETVIRKGVDLLLRRQLPNGSYRQEGIEGVFNKNCMISYPNYKLYFPMWALARYANTYKDPKVVEDAMRGRRVA</sequence>
<dbReference type="InterPro" id="IPR008930">
    <property type="entry name" value="Terpenoid_cyclase/PrenylTrfase"/>
</dbReference>
<evidence type="ECO:0000256" key="4">
    <source>
        <dbReference type="ARBA" id="ARBA00022955"/>
    </source>
</evidence>
<protein>
    <recommendedName>
        <fullName evidence="7">Terpene cyclase/mutase family member</fullName>
        <ecNumber evidence="7">5.4.99.-</ecNumber>
    </recommendedName>
</protein>
<accession>A0A0L0S577</accession>
<dbReference type="InterPro" id="IPR002365">
    <property type="entry name" value="Terpene_synthase_CS"/>
</dbReference>
<keyword evidence="2" id="KW-0444">Lipid biosynthesis</keyword>
<dbReference type="SFLD" id="SFLDG01016">
    <property type="entry name" value="Prenyltransferase_Like_2"/>
    <property type="match status" value="1"/>
</dbReference>
<dbReference type="Pfam" id="PF13249">
    <property type="entry name" value="SQHop_cyclase_N"/>
    <property type="match status" value="1"/>
</dbReference>
<evidence type="ECO:0000256" key="8">
    <source>
        <dbReference type="SAM" id="MobiDB-lite"/>
    </source>
</evidence>
<evidence type="ECO:0000259" key="10">
    <source>
        <dbReference type="Pfam" id="PF13249"/>
    </source>
</evidence>
<dbReference type="AlphaFoldDB" id="A0A0L0S577"/>
<gene>
    <name evidence="11" type="ORF">AMAG_04552</name>
</gene>
<evidence type="ECO:0000256" key="5">
    <source>
        <dbReference type="ARBA" id="ARBA00023098"/>
    </source>
</evidence>
<feature type="region of interest" description="Disordered" evidence="8">
    <location>
        <begin position="1"/>
        <end position="21"/>
    </location>
</feature>
<evidence type="ECO:0000256" key="6">
    <source>
        <dbReference type="ARBA" id="ARBA00023235"/>
    </source>
</evidence>
<proteinExistence type="inferred from homology"/>
<evidence type="ECO:0000259" key="9">
    <source>
        <dbReference type="Pfam" id="PF13243"/>
    </source>
</evidence>
<dbReference type="OMA" id="CWARQTI"/>
<dbReference type="Proteomes" id="UP000054350">
    <property type="component" value="Unassembled WGS sequence"/>
</dbReference>
<dbReference type="Pfam" id="PF13243">
    <property type="entry name" value="SQHop_cyclase_C"/>
    <property type="match status" value="1"/>
</dbReference>
<evidence type="ECO:0000313" key="12">
    <source>
        <dbReference type="Proteomes" id="UP000054350"/>
    </source>
</evidence>
<keyword evidence="5" id="KW-0443">Lipid metabolism</keyword>
<dbReference type="Gene3D" id="1.50.10.20">
    <property type="match status" value="2"/>
</dbReference>
<organism evidence="11 12">
    <name type="scientific">Allomyces macrogynus (strain ATCC 38327)</name>
    <name type="common">Allomyces javanicus var. macrogynus</name>
    <dbReference type="NCBI Taxonomy" id="578462"/>
    <lineage>
        <taxon>Eukaryota</taxon>
        <taxon>Fungi</taxon>
        <taxon>Fungi incertae sedis</taxon>
        <taxon>Blastocladiomycota</taxon>
        <taxon>Blastocladiomycetes</taxon>
        <taxon>Blastocladiales</taxon>
        <taxon>Blastocladiaceae</taxon>
        <taxon>Allomyces</taxon>
    </lineage>
</organism>
<dbReference type="GO" id="GO:0016104">
    <property type="term" value="P:triterpenoid biosynthetic process"/>
    <property type="evidence" value="ECO:0007669"/>
    <property type="project" value="InterPro"/>
</dbReference>
<evidence type="ECO:0000256" key="3">
    <source>
        <dbReference type="ARBA" id="ARBA00022737"/>
    </source>
</evidence>
<dbReference type="InterPro" id="IPR018333">
    <property type="entry name" value="Squalene_cyclase"/>
</dbReference>
<dbReference type="OrthoDB" id="21502at2759"/>
<reference evidence="11 12" key="1">
    <citation type="submission" date="2009-11" db="EMBL/GenBank/DDBJ databases">
        <title>Annotation of Allomyces macrogynus ATCC 38327.</title>
        <authorList>
            <consortium name="The Broad Institute Genome Sequencing Platform"/>
            <person name="Russ C."/>
            <person name="Cuomo C."/>
            <person name="Burger G."/>
            <person name="Gray M.W."/>
            <person name="Holland P.W.H."/>
            <person name="King N."/>
            <person name="Lang F.B.F."/>
            <person name="Roger A.J."/>
            <person name="Ruiz-Trillo I."/>
            <person name="Young S.K."/>
            <person name="Zeng Q."/>
            <person name="Gargeya S."/>
            <person name="Fitzgerald M."/>
            <person name="Haas B."/>
            <person name="Abouelleil A."/>
            <person name="Alvarado L."/>
            <person name="Arachchi H.M."/>
            <person name="Berlin A."/>
            <person name="Chapman S.B."/>
            <person name="Gearin G."/>
            <person name="Goldberg J."/>
            <person name="Griggs A."/>
            <person name="Gujja S."/>
            <person name="Hansen M."/>
            <person name="Heiman D."/>
            <person name="Howarth C."/>
            <person name="Larimer J."/>
            <person name="Lui A."/>
            <person name="MacDonald P.J.P."/>
            <person name="McCowen C."/>
            <person name="Montmayeur A."/>
            <person name="Murphy C."/>
            <person name="Neiman D."/>
            <person name="Pearson M."/>
            <person name="Priest M."/>
            <person name="Roberts A."/>
            <person name="Saif S."/>
            <person name="Shea T."/>
            <person name="Sisk P."/>
            <person name="Stolte C."/>
            <person name="Sykes S."/>
            <person name="Wortman J."/>
            <person name="Nusbaum C."/>
            <person name="Birren B."/>
        </authorList>
    </citation>
    <scope>NUCLEOTIDE SEQUENCE [LARGE SCALE GENOMIC DNA]</scope>
    <source>
        <strain evidence="11 12">ATCC 38327</strain>
    </source>
</reference>
<evidence type="ECO:0000256" key="7">
    <source>
        <dbReference type="RuleBase" id="RU362003"/>
    </source>
</evidence>
<dbReference type="FunFam" id="1.50.10.20:FF:000003">
    <property type="entry name" value="Terpene cyclase/mutase family member"/>
    <property type="match status" value="1"/>
</dbReference>
<dbReference type="InterPro" id="IPR032697">
    <property type="entry name" value="SQ_cyclase_N"/>
</dbReference>
<dbReference type="GO" id="GO:0006695">
    <property type="term" value="P:cholesterol biosynthetic process"/>
    <property type="evidence" value="ECO:0007669"/>
    <property type="project" value="TreeGrafter"/>
</dbReference>
<dbReference type="EC" id="5.4.99.-" evidence="7"/>
<reference evidence="12" key="2">
    <citation type="submission" date="2009-11" db="EMBL/GenBank/DDBJ databases">
        <title>The Genome Sequence of Allomyces macrogynus strain ATCC 38327.</title>
        <authorList>
            <consortium name="The Broad Institute Genome Sequencing Platform"/>
            <person name="Russ C."/>
            <person name="Cuomo C."/>
            <person name="Shea T."/>
            <person name="Young S.K."/>
            <person name="Zeng Q."/>
            <person name="Koehrsen M."/>
            <person name="Haas B."/>
            <person name="Borodovsky M."/>
            <person name="Guigo R."/>
            <person name="Alvarado L."/>
            <person name="Berlin A."/>
            <person name="Borenstein D."/>
            <person name="Chen Z."/>
            <person name="Engels R."/>
            <person name="Freedman E."/>
            <person name="Gellesch M."/>
            <person name="Goldberg J."/>
            <person name="Griggs A."/>
            <person name="Gujja S."/>
            <person name="Heiman D."/>
            <person name="Hepburn T."/>
            <person name="Howarth C."/>
            <person name="Jen D."/>
            <person name="Larson L."/>
            <person name="Lewis B."/>
            <person name="Mehta T."/>
            <person name="Park D."/>
            <person name="Pearson M."/>
            <person name="Roberts A."/>
            <person name="Saif S."/>
            <person name="Shenoy N."/>
            <person name="Sisk P."/>
            <person name="Stolte C."/>
            <person name="Sykes S."/>
            <person name="Walk T."/>
            <person name="White J."/>
            <person name="Yandava C."/>
            <person name="Burger G."/>
            <person name="Gray M.W."/>
            <person name="Holland P.W.H."/>
            <person name="King N."/>
            <person name="Lang F.B.F."/>
            <person name="Roger A.J."/>
            <person name="Ruiz-Trillo I."/>
            <person name="Lander E."/>
            <person name="Nusbaum C."/>
        </authorList>
    </citation>
    <scope>NUCLEOTIDE SEQUENCE [LARGE SCALE GENOMIC DNA]</scope>
    <source>
        <strain evidence="12">ATCC 38327</strain>
    </source>
</reference>
<dbReference type="CDD" id="cd02892">
    <property type="entry name" value="SQCY_1"/>
    <property type="match status" value="1"/>
</dbReference>
<name>A0A0L0S577_ALLM3</name>
<dbReference type="VEuPathDB" id="FungiDB:AMAG_04552"/>
<evidence type="ECO:0000256" key="2">
    <source>
        <dbReference type="ARBA" id="ARBA00022516"/>
    </source>
</evidence>
<feature type="domain" description="Squalene cyclase C-terminal" evidence="9">
    <location>
        <begin position="393"/>
        <end position="723"/>
    </location>
</feature>
<dbReference type="PANTHER" id="PTHR11764:SF20">
    <property type="entry name" value="LANOSTEROL SYNTHASE"/>
    <property type="match status" value="1"/>
</dbReference>
<keyword evidence="4" id="KW-0752">Steroid biosynthesis</keyword>
<dbReference type="PROSITE" id="PS01074">
    <property type="entry name" value="TERPENE_SYNTHASES"/>
    <property type="match status" value="1"/>
</dbReference>
<keyword evidence="3" id="KW-0677">Repeat</keyword>